<organism evidence="2 3">
    <name type="scientific">Arthrobacter globiformis</name>
    <dbReference type="NCBI Taxonomy" id="1665"/>
    <lineage>
        <taxon>Bacteria</taxon>
        <taxon>Bacillati</taxon>
        <taxon>Actinomycetota</taxon>
        <taxon>Actinomycetes</taxon>
        <taxon>Micrococcales</taxon>
        <taxon>Micrococcaceae</taxon>
        <taxon>Arthrobacter</taxon>
    </lineage>
</organism>
<keyword evidence="2" id="KW-0547">Nucleotide-binding</keyword>
<keyword evidence="2" id="KW-0067">ATP-binding</keyword>
<comment type="caution">
    <text evidence="2">The sequence shown here is derived from an EMBL/GenBank/DDBJ whole genome shotgun (WGS) entry which is preliminary data.</text>
</comment>
<reference evidence="2 3" key="1">
    <citation type="submission" date="2018-04" db="EMBL/GenBank/DDBJ databases">
        <title>Bacteria isolated from cave deposits of Manipur.</title>
        <authorList>
            <person name="Sahoo D."/>
            <person name="Sarangthem I."/>
            <person name="Nandeibam J."/>
        </authorList>
    </citation>
    <scope>NUCLEOTIDE SEQUENCE [LARGE SCALE GENOMIC DNA]</scope>
    <source>
        <strain evidence="3">mrc11</strain>
    </source>
</reference>
<dbReference type="Proteomes" id="UP000249166">
    <property type="component" value="Unassembled WGS sequence"/>
</dbReference>
<dbReference type="InterPro" id="IPR005114">
    <property type="entry name" value="Helicase_assoc"/>
</dbReference>
<dbReference type="GO" id="GO:0004386">
    <property type="term" value="F:helicase activity"/>
    <property type="evidence" value="ECO:0007669"/>
    <property type="project" value="UniProtKB-KW"/>
</dbReference>
<dbReference type="Gene3D" id="6.10.140.530">
    <property type="match status" value="1"/>
</dbReference>
<dbReference type="EMBL" id="QLNP01000062">
    <property type="protein sequence ID" value="RAM38324.1"/>
    <property type="molecule type" value="Genomic_DNA"/>
</dbReference>
<dbReference type="OrthoDB" id="4954837at2"/>
<evidence type="ECO:0000313" key="2">
    <source>
        <dbReference type="EMBL" id="RAM38324.1"/>
    </source>
</evidence>
<dbReference type="AlphaFoldDB" id="A0A328HJF1"/>
<protein>
    <submittedName>
        <fullName evidence="2">Helicase-associated protein</fullName>
    </submittedName>
</protein>
<keyword evidence="2" id="KW-0347">Helicase</keyword>
<sequence>MYRRGLSRRQIAELVKAPQATIGYHLGIARKLDPGLEADHEESAGRKRSKVTVQGIERMQQLVAFVQETGRYPSRQSRSVSERTLAAWLQRRRQEARTGLLPSAFRDGLAVLPAWQTPPRVEADENRWQERLQSLVRYRAAGHDWPRHKTFVSSEEHELGVWLHSQRCKLRNGQLDVEKADLLDSSAPGWRLGRKRGRRSLIDPNHEEVQTPRNTAVLLQHPEVILRDELLHSAAARQSQNAKGQ</sequence>
<proteinExistence type="predicted"/>
<evidence type="ECO:0000259" key="1">
    <source>
        <dbReference type="Pfam" id="PF03457"/>
    </source>
</evidence>
<evidence type="ECO:0000313" key="3">
    <source>
        <dbReference type="Proteomes" id="UP000249166"/>
    </source>
</evidence>
<dbReference type="Pfam" id="PF03457">
    <property type="entry name" value="HA"/>
    <property type="match status" value="1"/>
</dbReference>
<keyword evidence="2" id="KW-0378">Hydrolase</keyword>
<gene>
    <name evidence="2" type="ORF">DBZ45_04760</name>
</gene>
<dbReference type="PANTHER" id="PTHR33418">
    <property type="entry name" value="HELICASE-ASSOCIATED"/>
    <property type="match status" value="1"/>
</dbReference>
<accession>A0A328HJF1</accession>
<dbReference type="PANTHER" id="PTHR33418:SF1">
    <property type="entry name" value="HELICASE-ASSOCIATED DOMAIN-CONTAINING PROTEIN"/>
    <property type="match status" value="1"/>
</dbReference>
<feature type="domain" description="Helicase-associated" evidence="1">
    <location>
        <begin position="125"/>
        <end position="185"/>
    </location>
</feature>
<name>A0A328HJF1_ARTGO</name>